<reference evidence="2 3" key="1">
    <citation type="journal article" date="2014" name="Agronomy (Basel)">
        <title>A Draft Genome Sequence for Ensete ventricosum, the Drought-Tolerant Tree Against Hunger.</title>
        <authorList>
            <person name="Harrison J."/>
            <person name="Moore K.A."/>
            <person name="Paszkiewicz K."/>
            <person name="Jones T."/>
            <person name="Grant M."/>
            <person name="Ambacheew D."/>
            <person name="Muzemil S."/>
            <person name="Studholme D.J."/>
        </authorList>
    </citation>
    <scope>NUCLEOTIDE SEQUENCE [LARGE SCALE GENOMIC DNA]</scope>
</reference>
<sequence length="217" mass="24287">MIESGTTRRGQGHVAATRAESTQRVRAEDESTTRVFDAVVSLCLPLAISDNVPLYPISLQSSQSRYNPARKRVNSVPFFGCFPPPVSWFPYISCSCRCPVSEDRRGFWRRRGEEELREAVVIEAVGGSGDPAASFLVWDARVIWSVPGLGIRNGMAVQDGAEARIAGKPDASSSYLHKFRLYETRSIQEAVVYSRSHKRLLFQLLIPCYEKPPKEHL</sequence>
<dbReference type="AlphaFoldDB" id="A0A426XM52"/>
<proteinExistence type="predicted"/>
<evidence type="ECO:0000313" key="3">
    <source>
        <dbReference type="Proteomes" id="UP000287651"/>
    </source>
</evidence>
<protein>
    <submittedName>
        <fullName evidence="2">Uncharacterized protein</fullName>
    </submittedName>
</protein>
<organism evidence="2 3">
    <name type="scientific">Ensete ventricosum</name>
    <name type="common">Abyssinian banana</name>
    <name type="synonym">Musa ensete</name>
    <dbReference type="NCBI Taxonomy" id="4639"/>
    <lineage>
        <taxon>Eukaryota</taxon>
        <taxon>Viridiplantae</taxon>
        <taxon>Streptophyta</taxon>
        <taxon>Embryophyta</taxon>
        <taxon>Tracheophyta</taxon>
        <taxon>Spermatophyta</taxon>
        <taxon>Magnoliopsida</taxon>
        <taxon>Liliopsida</taxon>
        <taxon>Zingiberales</taxon>
        <taxon>Musaceae</taxon>
        <taxon>Ensete</taxon>
    </lineage>
</organism>
<comment type="caution">
    <text evidence="2">The sequence shown here is derived from an EMBL/GenBank/DDBJ whole genome shotgun (WGS) entry which is preliminary data.</text>
</comment>
<accession>A0A426XM52</accession>
<name>A0A426XM52_ENSVE</name>
<dbReference type="EMBL" id="AMZH03019273">
    <property type="protein sequence ID" value="RRT40569.1"/>
    <property type="molecule type" value="Genomic_DNA"/>
</dbReference>
<feature type="region of interest" description="Disordered" evidence="1">
    <location>
        <begin position="1"/>
        <end position="26"/>
    </location>
</feature>
<dbReference type="Proteomes" id="UP000287651">
    <property type="component" value="Unassembled WGS sequence"/>
</dbReference>
<gene>
    <name evidence="2" type="ORF">B296_00058449</name>
</gene>
<evidence type="ECO:0000256" key="1">
    <source>
        <dbReference type="SAM" id="MobiDB-lite"/>
    </source>
</evidence>
<evidence type="ECO:0000313" key="2">
    <source>
        <dbReference type="EMBL" id="RRT40569.1"/>
    </source>
</evidence>